<protein>
    <submittedName>
        <fullName evidence="1">Uncharacterized protein</fullName>
    </submittedName>
</protein>
<accession>A0A6C0IYJ5</accession>
<reference evidence="1" key="1">
    <citation type="journal article" date="2020" name="Nature">
        <title>Giant virus diversity and host interactions through global metagenomics.</title>
        <authorList>
            <person name="Schulz F."/>
            <person name="Roux S."/>
            <person name="Paez-Espino D."/>
            <person name="Jungbluth S."/>
            <person name="Walsh D.A."/>
            <person name="Denef V.J."/>
            <person name="McMahon K.D."/>
            <person name="Konstantinidis K.T."/>
            <person name="Eloe-Fadrosh E.A."/>
            <person name="Kyrpides N.C."/>
            <person name="Woyke T."/>
        </authorList>
    </citation>
    <scope>NUCLEOTIDE SEQUENCE</scope>
    <source>
        <strain evidence="1">GVMAG-M-3300025572-1</strain>
    </source>
</reference>
<proteinExistence type="predicted"/>
<sequence length="218" mass="24613">MITLLPGTESSNRDFRNFLREGSFGLTDPSRPPSKKNPPLNFHSLSDSGILPRNLIFDLILLYGWYNGLIQDGVLYHDDLMKRYIQPALIEENQDRIGKDFEAVPLDRIVFSHRVGAIQDYVSGHFIPRLGRLEQFDLPISGSSLPDLDKFIICSPITRDDWPSIEPTGRSFSHNSSTCLASRNSTSVEVRTVLFLVTVLRTEITLDRSLLPPRTDVG</sequence>
<dbReference type="AlphaFoldDB" id="A0A6C0IYJ5"/>
<name>A0A6C0IYJ5_9ZZZZ</name>
<evidence type="ECO:0000313" key="1">
    <source>
        <dbReference type="EMBL" id="QHT97649.1"/>
    </source>
</evidence>
<organism evidence="1">
    <name type="scientific">viral metagenome</name>
    <dbReference type="NCBI Taxonomy" id="1070528"/>
    <lineage>
        <taxon>unclassified sequences</taxon>
        <taxon>metagenomes</taxon>
        <taxon>organismal metagenomes</taxon>
    </lineage>
</organism>
<dbReference type="EMBL" id="MN740283">
    <property type="protein sequence ID" value="QHT97649.1"/>
    <property type="molecule type" value="Genomic_DNA"/>
</dbReference>